<sequence>MPVYFIHSKQVDHGKITVQDRLAHHLRDVLRSQEGETLLLVDEQPKRYTARLIESHPARLTLEVLHEENPPPFPLPALHLGIGLLKGEKIEWVLQKATELGVARMTPLVTERAVVRPKADRLSHQQERWMKIITEAAQQSGRWSIPMLDPPTELLAFLTKTAGYGLKLIFWEGAPSQSPRGRIAEAIASSPREGVVLIGPEGGLEKAEVDAACAMGYEALSLGARILRAETAALSALSIVQYEIEGRIDGAG</sequence>
<dbReference type="AlphaFoldDB" id="A0A7X6DLB9"/>
<name>A0A7X6DLB9_9BACT</name>
<dbReference type="GO" id="GO:0070475">
    <property type="term" value="P:rRNA base methylation"/>
    <property type="evidence" value="ECO:0007669"/>
    <property type="project" value="TreeGrafter"/>
</dbReference>
<dbReference type="InterPro" id="IPR029026">
    <property type="entry name" value="tRNA_m1G_MTases_N"/>
</dbReference>
<evidence type="ECO:0000256" key="7">
    <source>
        <dbReference type="ARBA" id="ARBA00022691"/>
    </source>
</evidence>
<proteinExistence type="inferred from homology"/>
<gene>
    <name evidence="13" type="ORF">MNODULE_00170</name>
</gene>
<organism evidence="13 14">
    <name type="scientific">Candidatus Manganitrophus noduliformans</name>
    <dbReference type="NCBI Taxonomy" id="2606439"/>
    <lineage>
        <taxon>Bacteria</taxon>
        <taxon>Pseudomonadati</taxon>
        <taxon>Nitrospirota</taxon>
        <taxon>Nitrospiria</taxon>
        <taxon>Candidatus Troglogloeales</taxon>
        <taxon>Candidatus Manganitrophaceae</taxon>
        <taxon>Candidatus Manganitrophus</taxon>
    </lineage>
</organism>
<keyword evidence="3 10" id="KW-0963">Cytoplasm</keyword>
<dbReference type="Gene3D" id="3.40.1280.10">
    <property type="match status" value="1"/>
</dbReference>
<dbReference type="InterPro" id="IPR046887">
    <property type="entry name" value="RsmE_PUA-like"/>
</dbReference>
<comment type="similarity">
    <text evidence="2 10">Belongs to the RNA methyltransferase RsmE family.</text>
</comment>
<dbReference type="EC" id="2.1.1.193" evidence="10"/>
<dbReference type="InterPro" id="IPR015947">
    <property type="entry name" value="PUA-like_sf"/>
</dbReference>
<keyword evidence="14" id="KW-1185">Reference proteome</keyword>
<dbReference type="RefSeq" id="WP_168057488.1">
    <property type="nucleotide sequence ID" value="NZ_VTOW01000001.1"/>
</dbReference>
<dbReference type="Proteomes" id="UP000534783">
    <property type="component" value="Unassembled WGS sequence"/>
</dbReference>
<evidence type="ECO:0000256" key="10">
    <source>
        <dbReference type="PIRNR" id="PIRNR015601"/>
    </source>
</evidence>
<evidence type="ECO:0000256" key="6">
    <source>
        <dbReference type="ARBA" id="ARBA00022679"/>
    </source>
</evidence>
<dbReference type="InterPro" id="IPR029028">
    <property type="entry name" value="Alpha/beta_knot_MTases"/>
</dbReference>
<comment type="subcellular location">
    <subcellularLocation>
        <location evidence="1 10">Cytoplasm</location>
    </subcellularLocation>
</comment>
<dbReference type="GO" id="GO:0005737">
    <property type="term" value="C:cytoplasm"/>
    <property type="evidence" value="ECO:0007669"/>
    <property type="project" value="UniProtKB-SubCell"/>
</dbReference>
<dbReference type="PIRSF" id="PIRSF015601">
    <property type="entry name" value="MTase_slr0722"/>
    <property type="match status" value="1"/>
</dbReference>
<keyword evidence="5 10" id="KW-0489">Methyltransferase</keyword>
<dbReference type="EMBL" id="VTOW01000001">
    <property type="protein sequence ID" value="NKE69169.1"/>
    <property type="molecule type" value="Genomic_DNA"/>
</dbReference>
<evidence type="ECO:0000313" key="13">
    <source>
        <dbReference type="EMBL" id="NKE69169.1"/>
    </source>
</evidence>
<evidence type="ECO:0000256" key="3">
    <source>
        <dbReference type="ARBA" id="ARBA00022490"/>
    </source>
</evidence>
<dbReference type="PANTHER" id="PTHR30027">
    <property type="entry name" value="RIBOSOMAL RNA SMALL SUBUNIT METHYLTRANSFERASE E"/>
    <property type="match status" value="1"/>
</dbReference>
<keyword evidence="4 10" id="KW-0698">rRNA processing</keyword>
<comment type="catalytic activity">
    <reaction evidence="9 10">
        <text>uridine(1498) in 16S rRNA + S-adenosyl-L-methionine = N(3)-methyluridine(1498) in 16S rRNA + S-adenosyl-L-homocysteine + H(+)</text>
        <dbReference type="Rhea" id="RHEA:42920"/>
        <dbReference type="Rhea" id="RHEA-COMP:10283"/>
        <dbReference type="Rhea" id="RHEA-COMP:10284"/>
        <dbReference type="ChEBI" id="CHEBI:15378"/>
        <dbReference type="ChEBI" id="CHEBI:57856"/>
        <dbReference type="ChEBI" id="CHEBI:59789"/>
        <dbReference type="ChEBI" id="CHEBI:65315"/>
        <dbReference type="ChEBI" id="CHEBI:74502"/>
        <dbReference type="EC" id="2.1.1.193"/>
    </reaction>
</comment>
<dbReference type="PANTHER" id="PTHR30027:SF3">
    <property type="entry name" value="16S RRNA (URACIL(1498)-N(3))-METHYLTRANSFERASE"/>
    <property type="match status" value="1"/>
</dbReference>
<evidence type="ECO:0000256" key="8">
    <source>
        <dbReference type="ARBA" id="ARBA00025699"/>
    </source>
</evidence>
<keyword evidence="6 10" id="KW-0808">Transferase</keyword>
<dbReference type="SUPFAM" id="SSF88697">
    <property type="entry name" value="PUA domain-like"/>
    <property type="match status" value="1"/>
</dbReference>
<evidence type="ECO:0000256" key="4">
    <source>
        <dbReference type="ARBA" id="ARBA00022552"/>
    </source>
</evidence>
<dbReference type="NCBIfam" id="TIGR00046">
    <property type="entry name" value="RsmE family RNA methyltransferase"/>
    <property type="match status" value="1"/>
</dbReference>
<evidence type="ECO:0000256" key="5">
    <source>
        <dbReference type="ARBA" id="ARBA00022603"/>
    </source>
</evidence>
<keyword evidence="7 10" id="KW-0949">S-adenosyl-L-methionine</keyword>
<feature type="domain" description="Ribosomal RNA small subunit methyltransferase E methyltransferase" evidence="11">
    <location>
        <begin position="74"/>
        <end position="241"/>
    </location>
</feature>
<evidence type="ECO:0000259" key="12">
    <source>
        <dbReference type="Pfam" id="PF20260"/>
    </source>
</evidence>
<dbReference type="CDD" id="cd18084">
    <property type="entry name" value="RsmE-like"/>
    <property type="match status" value="1"/>
</dbReference>
<accession>A0A7X6DLB9</accession>
<evidence type="ECO:0000259" key="11">
    <source>
        <dbReference type="Pfam" id="PF04452"/>
    </source>
</evidence>
<comment type="caution">
    <text evidence="13">The sequence shown here is derived from an EMBL/GenBank/DDBJ whole genome shotgun (WGS) entry which is preliminary data.</text>
</comment>
<evidence type="ECO:0000256" key="9">
    <source>
        <dbReference type="ARBA" id="ARBA00047944"/>
    </source>
</evidence>
<evidence type="ECO:0000313" key="14">
    <source>
        <dbReference type="Proteomes" id="UP000534783"/>
    </source>
</evidence>
<dbReference type="Pfam" id="PF04452">
    <property type="entry name" value="Methyltrans_RNA"/>
    <property type="match status" value="1"/>
</dbReference>
<protein>
    <recommendedName>
        <fullName evidence="10">Ribosomal RNA small subunit methyltransferase E</fullName>
        <ecNumber evidence="10">2.1.1.193</ecNumber>
    </recommendedName>
</protein>
<dbReference type="GO" id="GO:0070042">
    <property type="term" value="F:rRNA (uridine-N3-)-methyltransferase activity"/>
    <property type="evidence" value="ECO:0007669"/>
    <property type="project" value="TreeGrafter"/>
</dbReference>
<reference evidence="13 14" key="1">
    <citation type="journal article" date="2020" name="Nature">
        <title>Bacterial chemolithoautotrophy via manganese oxidation.</title>
        <authorList>
            <person name="Yu H."/>
            <person name="Leadbetter J.R."/>
        </authorList>
    </citation>
    <scope>NUCLEOTIDE SEQUENCE [LARGE SCALE GENOMIC DNA]</scope>
    <source>
        <strain evidence="13 14">Mn-1</strain>
    </source>
</reference>
<dbReference type="InterPro" id="IPR046886">
    <property type="entry name" value="RsmE_MTase_dom"/>
</dbReference>
<feature type="domain" description="Ribosomal RNA small subunit methyltransferase E PUA-like" evidence="12">
    <location>
        <begin position="20"/>
        <end position="64"/>
    </location>
</feature>
<evidence type="ECO:0000256" key="1">
    <source>
        <dbReference type="ARBA" id="ARBA00004496"/>
    </source>
</evidence>
<comment type="function">
    <text evidence="8 10">Specifically methylates the N3 position of the uracil ring of uridine 1498 (m3U1498) in 16S rRNA. Acts on the fully assembled 30S ribosomal subunit.</text>
</comment>
<dbReference type="SUPFAM" id="SSF75217">
    <property type="entry name" value="alpha/beta knot"/>
    <property type="match status" value="1"/>
</dbReference>
<evidence type="ECO:0000256" key="2">
    <source>
        <dbReference type="ARBA" id="ARBA00005528"/>
    </source>
</evidence>
<dbReference type="Pfam" id="PF20260">
    <property type="entry name" value="PUA_4"/>
    <property type="match status" value="1"/>
</dbReference>
<dbReference type="InterPro" id="IPR006700">
    <property type="entry name" value="RsmE"/>
</dbReference>